<feature type="region of interest" description="Disordered" evidence="1">
    <location>
        <begin position="1"/>
        <end position="20"/>
    </location>
</feature>
<dbReference type="SUPFAM" id="SSF64182">
    <property type="entry name" value="DHH phosphoesterases"/>
    <property type="match status" value="1"/>
</dbReference>
<evidence type="ECO:0000256" key="1">
    <source>
        <dbReference type="SAM" id="MobiDB-lite"/>
    </source>
</evidence>
<feature type="compositionally biased region" description="Polar residues" evidence="1">
    <location>
        <begin position="8"/>
        <end position="20"/>
    </location>
</feature>
<dbReference type="Gene3D" id="3.90.1640.10">
    <property type="entry name" value="inorganic pyrophosphatase (n-terminal core)"/>
    <property type="match status" value="1"/>
</dbReference>
<accession>A0A2Z3H1Z8</accession>
<sequence>MARRSADPDSSSPNLKTSSTGLRRSDRFLLGLSSFDRVIFVSHVQPDPDSLGSMLGLAHLVETRLGKPTLITRDGLISRAENRAMVDVLRLDLVPVEKMNWGPNDAVVMVDSQPRTGRHTFPDSVKLYAVLDHHDTPGDLEGVTFTDIRSAHGATCTLVTKYLLEQGAPIPEKVATALLYGIETEVTGFPREASSSDDAALIALYPIADKDIIARIRNARLPHSYFECTLQAMQSSFIYDRLMMSWVNPLPQPEQAAEVVDFMIRFERVDYAFCGGVYEDSLILSVRSAIENARAGEILRQVVGKLGRAGGHDRRAGGSIPLSSTAPSAIEDLQSELRRRFLKALKIEDVRGQRLVPLREMLQNLQS</sequence>
<dbReference type="RefSeq" id="WP_010037817.1">
    <property type="nucleotide sequence ID" value="NZ_CP025958.1"/>
</dbReference>
<evidence type="ECO:0000259" key="2">
    <source>
        <dbReference type="Pfam" id="PF01368"/>
    </source>
</evidence>
<dbReference type="InterPro" id="IPR038763">
    <property type="entry name" value="DHH_sf"/>
</dbReference>
<feature type="domain" description="DDH" evidence="2">
    <location>
        <begin position="38"/>
        <end position="182"/>
    </location>
</feature>
<proteinExistence type="predicted"/>
<dbReference type="InterPro" id="IPR051319">
    <property type="entry name" value="Oligoribo/pAp-PDE_c-di-AMP_PDE"/>
</dbReference>
<dbReference type="KEGG" id="gog:C1280_19040"/>
<dbReference type="OrthoDB" id="9803668at2"/>
<evidence type="ECO:0000313" key="4">
    <source>
        <dbReference type="Proteomes" id="UP000245802"/>
    </source>
</evidence>
<organism evidence="3 4">
    <name type="scientific">Gemmata obscuriglobus</name>
    <dbReference type="NCBI Taxonomy" id="114"/>
    <lineage>
        <taxon>Bacteria</taxon>
        <taxon>Pseudomonadati</taxon>
        <taxon>Planctomycetota</taxon>
        <taxon>Planctomycetia</taxon>
        <taxon>Gemmatales</taxon>
        <taxon>Gemmataceae</taxon>
        <taxon>Gemmata</taxon>
    </lineage>
</organism>
<protein>
    <submittedName>
        <fullName evidence="3">DHH family phosphoesterase</fullName>
    </submittedName>
</protein>
<dbReference type="PANTHER" id="PTHR47618">
    <property type="entry name" value="BIFUNCTIONAL OLIGORIBONUCLEASE AND PAP PHOSPHATASE NRNA"/>
    <property type="match status" value="1"/>
</dbReference>
<dbReference type="AlphaFoldDB" id="A0A2Z3H1Z8"/>
<dbReference type="PANTHER" id="PTHR47618:SF1">
    <property type="entry name" value="BIFUNCTIONAL OLIGORIBONUCLEASE AND PAP PHOSPHATASE NRNA"/>
    <property type="match status" value="1"/>
</dbReference>
<dbReference type="EMBL" id="CP025958">
    <property type="protein sequence ID" value="AWM38871.1"/>
    <property type="molecule type" value="Genomic_DNA"/>
</dbReference>
<dbReference type="InterPro" id="IPR001667">
    <property type="entry name" value="DDH_dom"/>
</dbReference>
<gene>
    <name evidence="3" type="ORF">C1280_19040</name>
</gene>
<keyword evidence="4" id="KW-1185">Reference proteome</keyword>
<reference evidence="3 4" key="1">
    <citation type="submission" date="2018-01" db="EMBL/GenBank/DDBJ databases">
        <title>G. obscuriglobus.</title>
        <authorList>
            <person name="Franke J."/>
            <person name="Blomberg W."/>
            <person name="Selmecki A."/>
        </authorList>
    </citation>
    <scope>NUCLEOTIDE SEQUENCE [LARGE SCALE GENOMIC DNA]</scope>
    <source>
        <strain evidence="3 4">DSM 5831</strain>
    </source>
</reference>
<name>A0A2Z3H1Z8_9BACT</name>
<dbReference type="Pfam" id="PF01368">
    <property type="entry name" value="DHH"/>
    <property type="match status" value="1"/>
</dbReference>
<dbReference type="Proteomes" id="UP000245802">
    <property type="component" value="Chromosome"/>
</dbReference>
<evidence type="ECO:0000313" key="3">
    <source>
        <dbReference type="EMBL" id="AWM38871.1"/>
    </source>
</evidence>